<accession>A0ABW3QVD4</accession>
<proteinExistence type="predicted"/>
<sequence>MSYTDPEVLYARLAAGDAGRVAAAADPITGAMSAVGRARESVTTGGRTATSTWQGDSAAKFGARADLSAKSATVAGERLGAGADIVQAASRAYGQMRGSADQLIDFWRGRSPALDEAQTRDLANRVNEQLNNVKTSYERVLRSYAAALTKVRPGFEETAGKDAGWGTAVAAMRTNATVPGPGTDPRQVAAWWKSLTKEQQDELLRSNFQELGQLRGLPSGVLDQANRARIADDMQRFGAQRDQLNAQMAERARELGLDPSNSADMTKLMNDAEYASLSEQRQEAATKAENAEKAQKSVDQASEIAGKKGWSESDVRVLAYDPYGPRGDGGMAIAYGDPDTAKNLAVAVPGTGSTLDSFSVGQAANLREAMGADGNATIQWLGYDAPGWAVGEVDNPAQAREGGANLVADVNGYRAAAEAAGNHQHLTVIGHSYGSTTVGYAGMNGLAADDIAFVGSPGVGASNVNQLSAGPGHVYVGATEHDPVVQGTSSNWFTEDGSSVGPYDDRFGAKTFGTTDSAMIGGAHTAYYDPGSESVQNLAKIATGDGASVTEQEWDENPLGPSLPGSHLPVVGPVVDFVGGTAVGAADLAVDAGTGLYNAGRDAWNGNWSDAGTGLVNTGKEVVSDTLDVVVGGVGDVVEVGRDVVEGVGNAWDSTVGSWF</sequence>
<evidence type="ECO:0000313" key="2">
    <source>
        <dbReference type="EMBL" id="MFD1148687.1"/>
    </source>
</evidence>
<dbReference type="GO" id="GO:0016787">
    <property type="term" value="F:hydrolase activity"/>
    <property type="evidence" value="ECO:0007669"/>
    <property type="project" value="UniProtKB-KW"/>
</dbReference>
<dbReference type="Proteomes" id="UP001597168">
    <property type="component" value="Unassembled WGS sequence"/>
</dbReference>
<dbReference type="SUPFAM" id="SSF53474">
    <property type="entry name" value="alpha/beta-Hydrolases"/>
    <property type="match status" value="1"/>
</dbReference>
<dbReference type="InterPro" id="IPR010427">
    <property type="entry name" value="DUF1023"/>
</dbReference>
<organism evidence="2 3">
    <name type="scientific">Saccharothrix hoggarensis</name>
    <dbReference type="NCBI Taxonomy" id="913853"/>
    <lineage>
        <taxon>Bacteria</taxon>
        <taxon>Bacillati</taxon>
        <taxon>Actinomycetota</taxon>
        <taxon>Actinomycetes</taxon>
        <taxon>Pseudonocardiales</taxon>
        <taxon>Pseudonocardiaceae</taxon>
        <taxon>Saccharothrix</taxon>
    </lineage>
</organism>
<dbReference type="Pfam" id="PF06259">
    <property type="entry name" value="Abhydrolase_8"/>
    <property type="match status" value="1"/>
</dbReference>
<dbReference type="EMBL" id="JBHTLK010000074">
    <property type="protein sequence ID" value="MFD1148687.1"/>
    <property type="molecule type" value="Genomic_DNA"/>
</dbReference>
<keyword evidence="3" id="KW-1185">Reference proteome</keyword>
<protein>
    <submittedName>
        <fullName evidence="2">Alpha/beta hydrolase</fullName>
    </submittedName>
</protein>
<keyword evidence="2" id="KW-0378">Hydrolase</keyword>
<reference evidence="3" key="1">
    <citation type="journal article" date="2019" name="Int. J. Syst. Evol. Microbiol.">
        <title>The Global Catalogue of Microorganisms (GCM) 10K type strain sequencing project: providing services to taxonomists for standard genome sequencing and annotation.</title>
        <authorList>
            <consortium name="The Broad Institute Genomics Platform"/>
            <consortium name="The Broad Institute Genome Sequencing Center for Infectious Disease"/>
            <person name="Wu L."/>
            <person name="Ma J."/>
        </authorList>
    </citation>
    <scope>NUCLEOTIDE SEQUENCE [LARGE SCALE GENOMIC DNA]</scope>
    <source>
        <strain evidence="3">CCUG 60214</strain>
    </source>
</reference>
<name>A0ABW3QVD4_9PSEU</name>
<comment type="caution">
    <text evidence="2">The sequence shown here is derived from an EMBL/GenBank/DDBJ whole genome shotgun (WGS) entry which is preliminary data.</text>
</comment>
<dbReference type="InterPro" id="IPR029058">
    <property type="entry name" value="AB_hydrolase_fold"/>
</dbReference>
<gene>
    <name evidence="2" type="ORF">ACFQ3T_16270</name>
</gene>
<feature type="domain" description="DUF1023" evidence="1">
    <location>
        <begin position="325"/>
        <end position="485"/>
    </location>
</feature>
<dbReference type="RefSeq" id="WP_380724110.1">
    <property type="nucleotide sequence ID" value="NZ_JBHTLK010000074.1"/>
</dbReference>
<evidence type="ECO:0000259" key="1">
    <source>
        <dbReference type="Pfam" id="PF06259"/>
    </source>
</evidence>
<evidence type="ECO:0000313" key="3">
    <source>
        <dbReference type="Proteomes" id="UP001597168"/>
    </source>
</evidence>